<accession>A0A0D0CXM4</accession>
<evidence type="ECO:0000313" key="1">
    <source>
        <dbReference type="EMBL" id="KIK60988.1"/>
    </source>
</evidence>
<protein>
    <submittedName>
        <fullName evidence="1">Uncharacterized protein</fullName>
    </submittedName>
</protein>
<evidence type="ECO:0000313" key="2">
    <source>
        <dbReference type="Proteomes" id="UP000053593"/>
    </source>
</evidence>
<dbReference type="EMBL" id="KN834773">
    <property type="protein sequence ID" value="KIK60988.1"/>
    <property type="molecule type" value="Genomic_DNA"/>
</dbReference>
<gene>
    <name evidence="1" type="ORF">GYMLUDRAFT_599671</name>
</gene>
<reference evidence="1 2" key="1">
    <citation type="submission" date="2014-04" db="EMBL/GenBank/DDBJ databases">
        <title>Evolutionary Origins and Diversification of the Mycorrhizal Mutualists.</title>
        <authorList>
            <consortium name="DOE Joint Genome Institute"/>
            <consortium name="Mycorrhizal Genomics Consortium"/>
            <person name="Kohler A."/>
            <person name="Kuo A."/>
            <person name="Nagy L.G."/>
            <person name="Floudas D."/>
            <person name="Copeland A."/>
            <person name="Barry K.W."/>
            <person name="Cichocki N."/>
            <person name="Veneault-Fourrey C."/>
            <person name="LaButti K."/>
            <person name="Lindquist E.A."/>
            <person name="Lipzen A."/>
            <person name="Lundell T."/>
            <person name="Morin E."/>
            <person name="Murat C."/>
            <person name="Riley R."/>
            <person name="Ohm R."/>
            <person name="Sun H."/>
            <person name="Tunlid A."/>
            <person name="Henrissat B."/>
            <person name="Grigoriev I.V."/>
            <person name="Hibbett D.S."/>
            <person name="Martin F."/>
        </authorList>
    </citation>
    <scope>NUCLEOTIDE SEQUENCE [LARGE SCALE GENOMIC DNA]</scope>
    <source>
        <strain evidence="1 2">FD-317 M1</strain>
    </source>
</reference>
<organism evidence="1 2">
    <name type="scientific">Collybiopsis luxurians FD-317 M1</name>
    <dbReference type="NCBI Taxonomy" id="944289"/>
    <lineage>
        <taxon>Eukaryota</taxon>
        <taxon>Fungi</taxon>
        <taxon>Dikarya</taxon>
        <taxon>Basidiomycota</taxon>
        <taxon>Agaricomycotina</taxon>
        <taxon>Agaricomycetes</taxon>
        <taxon>Agaricomycetidae</taxon>
        <taxon>Agaricales</taxon>
        <taxon>Marasmiineae</taxon>
        <taxon>Omphalotaceae</taxon>
        <taxon>Collybiopsis</taxon>
        <taxon>Collybiopsis luxurians</taxon>
    </lineage>
</organism>
<dbReference type="Proteomes" id="UP000053593">
    <property type="component" value="Unassembled WGS sequence"/>
</dbReference>
<sequence length="164" mass="19205">MRSCWRGWGRVGWRGCRRCRRLRLGWWLIRWWCRGRGRTGRRREAGGSTRTGWLGIEGDGQTGCILPKLSLLFLLITILPSIHCPLMYPCIYFEEIESKSLPAHSRSEDDCFFFCVSEFLSCLSFLRFLSFRVLGFLDFNVSEIWGVRGRGLRISADIRYKPRS</sequence>
<dbReference type="HOGENOM" id="CLU_1619221_0_0_1"/>
<dbReference type="AlphaFoldDB" id="A0A0D0CXM4"/>
<keyword evidence="2" id="KW-1185">Reference proteome</keyword>
<name>A0A0D0CXM4_9AGAR</name>
<proteinExistence type="predicted"/>